<evidence type="ECO:0000256" key="2">
    <source>
        <dbReference type="ARBA" id="ARBA00009840"/>
    </source>
</evidence>
<gene>
    <name evidence="6" type="primary">rmuC</name>
    <name evidence="6" type="ORF">ENN50_04635</name>
</gene>
<name>A0A831SNP3_PROAE</name>
<comment type="caution">
    <text evidence="6">The sequence shown here is derived from an EMBL/GenBank/DDBJ whole genome shotgun (WGS) entry which is preliminary data.</text>
</comment>
<keyword evidence="3 5" id="KW-0175">Coiled coil</keyword>
<dbReference type="PANTHER" id="PTHR30563:SF0">
    <property type="entry name" value="DNA RECOMBINATION PROTEIN RMUC"/>
    <property type="match status" value="1"/>
</dbReference>
<sequence length="445" mass="50643">MTTYLLILVLLLVMVQLAVLLTDRRKKSDASPENIRLLLREEMDAFRRSGQEEFARNRQELLQGIGDLRGEIGRTLQENRLEISAALKSFEESHRREAAGQNDVLQRQFSGLLDTQERIRKETAAALDNVRETLQERLEKLQEHNALKLEEMRIVVDEKLQATLEQRLSDSFRQVSERLQMVHEGLGEMRHLATGVGDLKKVLSNVKTRGVLGEMQLQNVLSSLLAPDQYGENVALGETGRERVEFAIRLPGRDENGVPVYLPVDAKFPMEAYYRMVEASERSDSEAVRHASKEIETEMQRCAKEISQKYIHPPKTTDFAIMFLPVEGLFAEVVRNTSLLETLQRQYGVIVTGPTTFAALLNSLQMGFRTLAIEKRTSEVWNVLAGVKQEFGKFGEVLDRAQNRLSQASTELDRLVGVRTRSIEKSLKRIGQSEPERLDPLEDRT</sequence>
<dbReference type="PANTHER" id="PTHR30563">
    <property type="entry name" value="DNA RECOMBINATION PROTEIN RMUC"/>
    <property type="match status" value="1"/>
</dbReference>
<evidence type="ECO:0000256" key="5">
    <source>
        <dbReference type="SAM" id="Coils"/>
    </source>
</evidence>
<feature type="coiled-coil region" evidence="5">
    <location>
        <begin position="124"/>
        <end position="151"/>
    </location>
</feature>
<dbReference type="AlphaFoldDB" id="A0A831SNP3"/>
<evidence type="ECO:0000256" key="3">
    <source>
        <dbReference type="ARBA" id="ARBA00023054"/>
    </source>
</evidence>
<dbReference type="Proteomes" id="UP000886335">
    <property type="component" value="Unassembled WGS sequence"/>
</dbReference>
<organism evidence="6">
    <name type="scientific">Prosthecochloris aestuarii</name>
    <dbReference type="NCBI Taxonomy" id="1102"/>
    <lineage>
        <taxon>Bacteria</taxon>
        <taxon>Pseudomonadati</taxon>
        <taxon>Chlorobiota</taxon>
        <taxon>Chlorobiia</taxon>
        <taxon>Chlorobiales</taxon>
        <taxon>Chlorobiaceae</taxon>
        <taxon>Prosthecochloris</taxon>
    </lineage>
</organism>
<proteinExistence type="inferred from homology"/>
<dbReference type="SUPFAM" id="SSF58113">
    <property type="entry name" value="Apolipoprotein A-I"/>
    <property type="match status" value="1"/>
</dbReference>
<evidence type="ECO:0000313" key="6">
    <source>
        <dbReference type="EMBL" id="HED30966.1"/>
    </source>
</evidence>
<dbReference type="GO" id="GO:0006310">
    <property type="term" value="P:DNA recombination"/>
    <property type="evidence" value="ECO:0007669"/>
    <property type="project" value="UniProtKB-KW"/>
</dbReference>
<dbReference type="EMBL" id="DSBW01000104">
    <property type="protein sequence ID" value="HED30966.1"/>
    <property type="molecule type" value="Genomic_DNA"/>
</dbReference>
<keyword evidence="4" id="KW-0233">DNA recombination</keyword>
<dbReference type="Pfam" id="PF02646">
    <property type="entry name" value="RmuC"/>
    <property type="match status" value="1"/>
</dbReference>
<comment type="similarity">
    <text evidence="2">Belongs to the RmuC family.</text>
</comment>
<evidence type="ECO:0000256" key="1">
    <source>
        <dbReference type="ARBA" id="ARBA00003416"/>
    </source>
</evidence>
<dbReference type="InterPro" id="IPR003798">
    <property type="entry name" value="DNA_recombination_RmuC"/>
</dbReference>
<reference evidence="6" key="1">
    <citation type="journal article" date="2020" name="mSystems">
        <title>Genome- and Community-Level Interaction Insights into Carbon Utilization and Element Cycling Functions of Hydrothermarchaeota in Hydrothermal Sediment.</title>
        <authorList>
            <person name="Zhou Z."/>
            <person name="Liu Y."/>
            <person name="Xu W."/>
            <person name="Pan J."/>
            <person name="Luo Z.H."/>
            <person name="Li M."/>
        </authorList>
    </citation>
    <scope>NUCLEOTIDE SEQUENCE [LARGE SCALE GENOMIC DNA]</scope>
    <source>
        <strain evidence="6">SpSt-1181</strain>
    </source>
</reference>
<accession>A0A831SNP3</accession>
<evidence type="ECO:0000256" key="4">
    <source>
        <dbReference type="ARBA" id="ARBA00023172"/>
    </source>
</evidence>
<protein>
    <submittedName>
        <fullName evidence="6">DNA recombination protein RmuC</fullName>
    </submittedName>
</protein>
<comment type="function">
    <text evidence="1">Involved in DNA recombination.</text>
</comment>